<gene>
    <name evidence="1" type="ORF">GCM10015535_37460</name>
</gene>
<keyword evidence="2" id="KW-1185">Reference proteome</keyword>
<evidence type="ECO:0000313" key="1">
    <source>
        <dbReference type="EMBL" id="GGV87719.1"/>
    </source>
</evidence>
<evidence type="ECO:0000313" key="2">
    <source>
        <dbReference type="Proteomes" id="UP000660675"/>
    </source>
</evidence>
<organism evidence="1 2">
    <name type="scientific">Streptomyces gelaticus</name>
    <dbReference type="NCBI Taxonomy" id="285446"/>
    <lineage>
        <taxon>Bacteria</taxon>
        <taxon>Bacillati</taxon>
        <taxon>Actinomycetota</taxon>
        <taxon>Actinomycetes</taxon>
        <taxon>Kitasatosporales</taxon>
        <taxon>Streptomycetaceae</taxon>
        <taxon>Streptomyces</taxon>
    </lineage>
</organism>
<dbReference type="Proteomes" id="UP000660675">
    <property type="component" value="Unassembled WGS sequence"/>
</dbReference>
<reference evidence="2" key="1">
    <citation type="journal article" date="2019" name="Int. J. Syst. Evol. Microbiol.">
        <title>The Global Catalogue of Microorganisms (GCM) 10K type strain sequencing project: providing services to taxonomists for standard genome sequencing and annotation.</title>
        <authorList>
            <consortium name="The Broad Institute Genomics Platform"/>
            <consortium name="The Broad Institute Genome Sequencing Center for Infectious Disease"/>
            <person name="Wu L."/>
            <person name="Ma J."/>
        </authorList>
    </citation>
    <scope>NUCLEOTIDE SEQUENCE [LARGE SCALE GENOMIC DNA]</scope>
    <source>
        <strain evidence="2">JCM 4376</strain>
    </source>
</reference>
<dbReference type="RefSeq" id="WP_189544895.1">
    <property type="nucleotide sequence ID" value="NZ_BMTF01000012.1"/>
</dbReference>
<sequence>MTASQGQEQGIRAVPWRAEARARAVQKRTIRLLSAAQIVGGIGIGVSVSNGSLLAESVAHNETYAGLARTARWRPRCICPG</sequence>
<proteinExistence type="predicted"/>
<accession>A0ABQ2W072</accession>
<protein>
    <submittedName>
        <fullName evidence="1">Uncharacterized protein</fullName>
    </submittedName>
</protein>
<comment type="caution">
    <text evidence="1">The sequence shown here is derived from an EMBL/GenBank/DDBJ whole genome shotgun (WGS) entry which is preliminary data.</text>
</comment>
<name>A0ABQ2W072_9ACTN</name>
<dbReference type="EMBL" id="BMTF01000012">
    <property type="protein sequence ID" value="GGV87719.1"/>
    <property type="molecule type" value="Genomic_DNA"/>
</dbReference>